<dbReference type="EMBL" id="UINC01079645">
    <property type="protein sequence ID" value="SVC21842.1"/>
    <property type="molecule type" value="Genomic_DNA"/>
</dbReference>
<evidence type="ECO:0000313" key="1">
    <source>
        <dbReference type="EMBL" id="SVC21842.1"/>
    </source>
</evidence>
<organism evidence="1">
    <name type="scientific">marine metagenome</name>
    <dbReference type="NCBI Taxonomy" id="408172"/>
    <lineage>
        <taxon>unclassified sequences</taxon>
        <taxon>metagenomes</taxon>
        <taxon>ecological metagenomes</taxon>
    </lineage>
</organism>
<name>A0A382KEP9_9ZZZZ</name>
<proteinExistence type="predicted"/>
<protein>
    <submittedName>
        <fullName evidence="1">Uncharacterized protein</fullName>
    </submittedName>
</protein>
<gene>
    <name evidence="1" type="ORF">METZ01_LOCUS274696</name>
</gene>
<reference evidence="1" key="1">
    <citation type="submission" date="2018-05" db="EMBL/GenBank/DDBJ databases">
        <authorList>
            <person name="Lanie J.A."/>
            <person name="Ng W.-L."/>
            <person name="Kazmierczak K.M."/>
            <person name="Andrzejewski T.M."/>
            <person name="Davidsen T.M."/>
            <person name="Wayne K.J."/>
            <person name="Tettelin H."/>
            <person name="Glass J.I."/>
            <person name="Rusch D."/>
            <person name="Podicherti R."/>
            <person name="Tsui H.-C.T."/>
            <person name="Winkler M.E."/>
        </authorList>
    </citation>
    <scope>NUCLEOTIDE SEQUENCE</scope>
</reference>
<feature type="non-terminal residue" evidence="1">
    <location>
        <position position="1"/>
    </location>
</feature>
<dbReference type="AlphaFoldDB" id="A0A382KEP9"/>
<accession>A0A382KEP9</accession>
<sequence>VSLKQAQALNAEGKTVLLDIHTNLEARRSNFD</sequence>